<dbReference type="GO" id="GO:0071897">
    <property type="term" value="P:DNA biosynthetic process"/>
    <property type="evidence" value="ECO:0007669"/>
    <property type="project" value="UniProtKB-ARBA"/>
</dbReference>
<dbReference type="InterPro" id="IPR005312">
    <property type="entry name" value="DUF1759"/>
</dbReference>
<evidence type="ECO:0000313" key="2">
    <source>
        <dbReference type="EMBL" id="GBM47819.1"/>
    </source>
</evidence>
<dbReference type="Gene3D" id="3.30.70.270">
    <property type="match status" value="1"/>
</dbReference>
<dbReference type="Proteomes" id="UP000499080">
    <property type="component" value="Unassembled WGS sequence"/>
</dbReference>
<dbReference type="OrthoDB" id="6513136at2759"/>
<feature type="domain" description="Reverse transcriptase" evidence="1">
    <location>
        <begin position="527"/>
        <end position="651"/>
    </location>
</feature>
<comment type="caution">
    <text evidence="2">The sequence shown here is derived from an EMBL/GenBank/DDBJ whole genome shotgun (WGS) entry which is preliminary data.</text>
</comment>
<dbReference type="Gene3D" id="3.10.10.10">
    <property type="entry name" value="HIV Type 1 Reverse Transcriptase, subunit A, domain 1"/>
    <property type="match status" value="1"/>
</dbReference>
<sequence length="988" mass="113144">MDKQSKLLTAKDLNRMRERVKLKLSNIKKFIDSCENTITDKTQIVITAQQKLNGVKVLEEELETLFKQYLDIEEDEKSSNKSDEEMLELLEERDEIEVSLKCLLSKYNANDVAMIENKNNHDSDLKSYVDHIELKSKLPEIPLPIFYGKIEEFSNFKNQFVSLISDNKELTNDQKLFYLKAALRGEAKLIETSDDTFESLFSALEERFENKRAVVDIHIQNMLKIEKLNFESPKGLRNITDTRNKSLRALKSFRLDCNNLTNAILVNIILERLDKDTRKAYELSIQTKEIPSLNELLKFLESRAVVLDQLGNTPSNNKFKKEFQGSAYKSKNFFVNSNKGTLKGTDSYFFSGLILEKDNLENSVKDFFKIESFPGDRICDLDESKTFEKQYCEEHFLSTHKRDETGRYIVKLPIIEGKRSALGDSKEIAERRLNLLWKRLDKNKTMATQYKAFIDEYFQLNHMERILDSVDPKSSEYYIPHHAVFRPESTSTPLRVVFDASANSSNGVSLNSILLNGGTVQQELFSIISRFRTYKYAFSADIQKMYRQILVDESDRDLQRILWKPNQFAPVETYRLRTVTYGTTCAPFLATRALKALAEEEQSEFPQAAATLLTDVYVDDILSGSNNLEETKALQHKLIQLLKKGGMELHKWVSNHPELLYDNKNLDYVFPSDSNSVKTLGMQWRPTSDIFTFQVTVKLKDNFSKREVLSNIARLFDPLGLIGPVITSAKIFLQRLWLQKLNWNDTVPPNDLNDWLKFLKDLPAVNKLEIPRCAIITNPVAIDLHCFCDASDKAYGAVLYLCSKNDSGEVQTNILCRKSRVCPIKATTTPRLELSAALLLARLVSKVISIIQVPINHIYMWSDSTIALAWIKTPHEKLKTYVSNRVKTINTLCPNFDWRHVNSANIPADLISRSTSATNSVNSSLWFHGPTFIKSEISLPVDTIELNNNEFLNEVKTSCESVFICNSSNDFISDIVVSNTCATQVNCN</sequence>
<protein>
    <recommendedName>
        <fullName evidence="1">Reverse transcriptase domain-containing protein</fullName>
    </recommendedName>
</protein>
<gene>
    <name evidence="2" type="ORF">AVEN_260091_2</name>
</gene>
<dbReference type="PANTHER" id="PTHR47331:SF4">
    <property type="entry name" value="PEPTIDASE S1 DOMAIN-CONTAINING PROTEIN"/>
    <property type="match status" value="1"/>
</dbReference>
<dbReference type="InterPro" id="IPR043128">
    <property type="entry name" value="Rev_trsase/Diguanyl_cyclase"/>
</dbReference>
<dbReference type="PANTHER" id="PTHR47331">
    <property type="entry name" value="PHD-TYPE DOMAIN-CONTAINING PROTEIN"/>
    <property type="match status" value="1"/>
</dbReference>
<dbReference type="AlphaFoldDB" id="A0A4Y2G5E7"/>
<organism evidence="2 3">
    <name type="scientific">Araneus ventricosus</name>
    <name type="common">Orbweaver spider</name>
    <name type="synonym">Epeira ventricosa</name>
    <dbReference type="NCBI Taxonomy" id="182803"/>
    <lineage>
        <taxon>Eukaryota</taxon>
        <taxon>Metazoa</taxon>
        <taxon>Ecdysozoa</taxon>
        <taxon>Arthropoda</taxon>
        <taxon>Chelicerata</taxon>
        <taxon>Arachnida</taxon>
        <taxon>Araneae</taxon>
        <taxon>Araneomorphae</taxon>
        <taxon>Entelegynae</taxon>
        <taxon>Araneoidea</taxon>
        <taxon>Araneidae</taxon>
        <taxon>Araneus</taxon>
    </lineage>
</organism>
<dbReference type="Pfam" id="PF00078">
    <property type="entry name" value="RVT_1"/>
    <property type="match status" value="1"/>
</dbReference>
<dbReference type="InterPro" id="IPR008042">
    <property type="entry name" value="Retrotrans_Pao"/>
</dbReference>
<dbReference type="SUPFAM" id="SSF56672">
    <property type="entry name" value="DNA/RNA polymerases"/>
    <property type="match status" value="1"/>
</dbReference>
<evidence type="ECO:0000313" key="3">
    <source>
        <dbReference type="Proteomes" id="UP000499080"/>
    </source>
</evidence>
<dbReference type="InterPro" id="IPR000477">
    <property type="entry name" value="RT_dom"/>
</dbReference>
<dbReference type="Pfam" id="PF03564">
    <property type="entry name" value="DUF1759"/>
    <property type="match status" value="1"/>
</dbReference>
<dbReference type="InterPro" id="IPR043502">
    <property type="entry name" value="DNA/RNA_pol_sf"/>
</dbReference>
<keyword evidence="3" id="KW-1185">Reference proteome</keyword>
<evidence type="ECO:0000259" key="1">
    <source>
        <dbReference type="Pfam" id="PF00078"/>
    </source>
</evidence>
<dbReference type="EMBL" id="BGPR01001193">
    <property type="protein sequence ID" value="GBM47819.1"/>
    <property type="molecule type" value="Genomic_DNA"/>
</dbReference>
<name>A0A4Y2G5E7_ARAVE</name>
<dbReference type="Pfam" id="PF05380">
    <property type="entry name" value="Peptidase_A17"/>
    <property type="match status" value="1"/>
</dbReference>
<dbReference type="CDD" id="cd01644">
    <property type="entry name" value="RT_pepA17"/>
    <property type="match status" value="1"/>
</dbReference>
<accession>A0A4Y2G5E7</accession>
<reference evidence="2 3" key="1">
    <citation type="journal article" date="2019" name="Sci. Rep.">
        <title>Orb-weaving spider Araneus ventricosus genome elucidates the spidroin gene catalogue.</title>
        <authorList>
            <person name="Kono N."/>
            <person name="Nakamura H."/>
            <person name="Ohtoshi R."/>
            <person name="Moran D.A.P."/>
            <person name="Shinohara A."/>
            <person name="Yoshida Y."/>
            <person name="Fujiwara M."/>
            <person name="Mori M."/>
            <person name="Tomita M."/>
            <person name="Arakawa K."/>
        </authorList>
    </citation>
    <scope>NUCLEOTIDE SEQUENCE [LARGE SCALE GENOMIC DNA]</scope>
</reference>
<proteinExistence type="predicted"/>